<evidence type="ECO:0000313" key="1">
    <source>
        <dbReference type="EMBL" id="VEI03586.1"/>
    </source>
</evidence>
<protein>
    <submittedName>
        <fullName evidence="1">Uncharacterized protein</fullName>
    </submittedName>
</protein>
<proteinExistence type="predicted"/>
<evidence type="ECO:0000313" key="2">
    <source>
        <dbReference type="Proteomes" id="UP000277858"/>
    </source>
</evidence>
<dbReference type="RefSeq" id="WP_028702057.1">
    <property type="nucleotide sequence ID" value="NZ_CP025571.1"/>
</dbReference>
<dbReference type="EMBL" id="LR134473">
    <property type="protein sequence ID" value="VEI03586.1"/>
    <property type="molecule type" value="Genomic_DNA"/>
</dbReference>
<reference evidence="1 2" key="1">
    <citation type="submission" date="2018-12" db="EMBL/GenBank/DDBJ databases">
        <authorList>
            <consortium name="Pathogen Informatics"/>
        </authorList>
    </citation>
    <scope>NUCLEOTIDE SEQUENCE [LARGE SCALE GENOMIC DNA]</scope>
    <source>
        <strain evidence="1 2">NCTC13652</strain>
    </source>
</reference>
<dbReference type="Proteomes" id="UP000277858">
    <property type="component" value="Chromosome"/>
</dbReference>
<dbReference type="OrthoDB" id="3733449at2"/>
<accession>A0A3S4VJV6</accession>
<dbReference type="STRING" id="1122997.GCA_000425285_00161"/>
<sequence length="88" mass="9942">MSHQPPSPITLEEVSTVRFNLGGRSEYRVVDVDPLIDSLIARVKAGEPVDDLVARPRFRLSTRYDSSYRCREVDAFVKSLKGRPVARP</sequence>
<name>A0A3S4VJV6_9ACTN</name>
<keyword evidence="2" id="KW-1185">Reference proteome</keyword>
<gene>
    <name evidence="1" type="ORF">NCTC13652_01793</name>
</gene>
<dbReference type="AlphaFoldDB" id="A0A3S4VJV6"/>
<organism evidence="1 2">
    <name type="scientific">Acidipropionibacterium jensenii</name>
    <dbReference type="NCBI Taxonomy" id="1749"/>
    <lineage>
        <taxon>Bacteria</taxon>
        <taxon>Bacillati</taxon>
        <taxon>Actinomycetota</taxon>
        <taxon>Actinomycetes</taxon>
        <taxon>Propionibacteriales</taxon>
        <taxon>Propionibacteriaceae</taxon>
        <taxon>Acidipropionibacterium</taxon>
    </lineage>
</organism>